<evidence type="ECO:0000256" key="6">
    <source>
        <dbReference type="ARBA" id="ARBA00023315"/>
    </source>
</evidence>
<keyword evidence="4 7" id="KW-0808">Transferase</keyword>
<keyword evidence="8" id="KW-1185">Reference proteome</keyword>
<dbReference type="PANTHER" id="PTHR30606:SF10">
    <property type="entry name" value="PHOSPHATIDYLINOSITOL MANNOSIDE ACYLTRANSFERASE"/>
    <property type="match status" value="1"/>
</dbReference>
<keyword evidence="5" id="KW-0472">Membrane</keyword>
<comment type="caution">
    <text evidence="7">The sequence shown here is derived from an EMBL/GenBank/DDBJ whole genome shotgun (WGS) entry which is preliminary data.</text>
</comment>
<dbReference type="Proteomes" id="UP000252249">
    <property type="component" value="Unassembled WGS sequence"/>
</dbReference>
<keyword evidence="6 7" id="KW-0012">Acyltransferase</keyword>
<dbReference type="PANTHER" id="PTHR30606">
    <property type="entry name" value="LIPID A BIOSYNTHESIS LAUROYL ACYLTRANSFERASE"/>
    <property type="match status" value="1"/>
</dbReference>
<dbReference type="EMBL" id="QPIG01000001">
    <property type="protein sequence ID" value="RCU58200.1"/>
    <property type="molecule type" value="Genomic_DNA"/>
</dbReference>
<evidence type="ECO:0000313" key="7">
    <source>
        <dbReference type="EMBL" id="RCU58200.1"/>
    </source>
</evidence>
<evidence type="ECO:0000256" key="4">
    <source>
        <dbReference type="ARBA" id="ARBA00022679"/>
    </source>
</evidence>
<reference evidence="7 8" key="1">
    <citation type="submission" date="2018-07" db="EMBL/GenBank/DDBJ databases">
        <title>Oceanihabitans testaceum sp. nov., isolated from marine sediment.</title>
        <authorList>
            <person name="Li C.-M."/>
        </authorList>
    </citation>
    <scope>NUCLEOTIDE SEQUENCE [LARGE SCALE GENOMIC DNA]</scope>
    <source>
        <strain evidence="7 8">S9-10</strain>
    </source>
</reference>
<name>A0A368P7C8_9FLAO</name>
<keyword evidence="3" id="KW-0997">Cell inner membrane</keyword>
<dbReference type="GO" id="GO:0016746">
    <property type="term" value="F:acyltransferase activity"/>
    <property type="evidence" value="ECO:0007669"/>
    <property type="project" value="UniProtKB-KW"/>
</dbReference>
<sequence length="298" mass="34504">MATEWQGKSRGTVLGYKIFVFSMKTFGISSAYFILYFVAFYFCLFSSDSTRASYYYFRKKRNYSLLKSYISVYKSYYVFGQTIIDKVAISSGLRDKFTYDFDGVELLNEALKQKKGGILISAHVGNFEIAEHFFGDLEESASISILTTDAEHSAIKEYLESITEKPKVKLILIQEDLSHIFEINAALARNELVVITGDRYIKGSKYLTQDLLGEPAKFPAGPFMIASRLKVPVLFVYVMKESKKHYHLYTRKAQAKHRDAQALLEEYTQSVSWMLSKYPLQWFNYFDFWNSLEEKEAK</sequence>
<dbReference type="OrthoDB" id="9808633at2"/>
<keyword evidence="2" id="KW-1003">Cell membrane</keyword>
<evidence type="ECO:0000313" key="8">
    <source>
        <dbReference type="Proteomes" id="UP000252249"/>
    </source>
</evidence>
<proteinExistence type="predicted"/>
<dbReference type="GO" id="GO:0009247">
    <property type="term" value="P:glycolipid biosynthetic process"/>
    <property type="evidence" value="ECO:0007669"/>
    <property type="project" value="UniProtKB-ARBA"/>
</dbReference>
<evidence type="ECO:0000256" key="3">
    <source>
        <dbReference type="ARBA" id="ARBA00022519"/>
    </source>
</evidence>
<dbReference type="RefSeq" id="WP_113965699.1">
    <property type="nucleotide sequence ID" value="NZ_JAWVXR010000001.1"/>
</dbReference>
<organism evidence="7 8">
    <name type="scientific">Oceanihabitans sediminis</name>
    <dbReference type="NCBI Taxonomy" id="1812012"/>
    <lineage>
        <taxon>Bacteria</taxon>
        <taxon>Pseudomonadati</taxon>
        <taxon>Bacteroidota</taxon>
        <taxon>Flavobacteriia</taxon>
        <taxon>Flavobacteriales</taxon>
        <taxon>Flavobacteriaceae</taxon>
        <taxon>Oceanihabitans</taxon>
    </lineage>
</organism>
<evidence type="ECO:0000256" key="1">
    <source>
        <dbReference type="ARBA" id="ARBA00004533"/>
    </source>
</evidence>
<dbReference type="InterPro" id="IPR004960">
    <property type="entry name" value="LipA_acyltrans"/>
</dbReference>
<protein>
    <submittedName>
        <fullName evidence="7">Lipid A biosynthesis acyltransferase</fullName>
    </submittedName>
</protein>
<evidence type="ECO:0000256" key="2">
    <source>
        <dbReference type="ARBA" id="ARBA00022475"/>
    </source>
</evidence>
<accession>A0A368P7C8</accession>
<dbReference type="CDD" id="cd07984">
    <property type="entry name" value="LPLAT_LABLAT-like"/>
    <property type="match status" value="1"/>
</dbReference>
<gene>
    <name evidence="7" type="ORF">DU428_02125</name>
</gene>
<dbReference type="AlphaFoldDB" id="A0A368P7C8"/>
<dbReference type="Pfam" id="PF03279">
    <property type="entry name" value="Lip_A_acyltrans"/>
    <property type="match status" value="1"/>
</dbReference>
<evidence type="ECO:0000256" key="5">
    <source>
        <dbReference type="ARBA" id="ARBA00023136"/>
    </source>
</evidence>
<comment type="subcellular location">
    <subcellularLocation>
        <location evidence="1">Cell inner membrane</location>
    </subcellularLocation>
</comment>
<dbReference type="GO" id="GO:0005886">
    <property type="term" value="C:plasma membrane"/>
    <property type="evidence" value="ECO:0007669"/>
    <property type="project" value="UniProtKB-SubCell"/>
</dbReference>